<keyword evidence="13" id="KW-0732">Signal</keyword>
<dbReference type="InterPro" id="IPR039426">
    <property type="entry name" value="TonB-dep_rcpt-like"/>
</dbReference>
<evidence type="ECO:0000313" key="17">
    <source>
        <dbReference type="Proteomes" id="UP000664914"/>
    </source>
</evidence>
<feature type="signal peptide" evidence="13">
    <location>
        <begin position="1"/>
        <end position="25"/>
    </location>
</feature>
<dbReference type="InterPro" id="IPR000531">
    <property type="entry name" value="Beta-barrel_TonB"/>
</dbReference>
<keyword evidence="2 11" id="KW-0813">Transport</keyword>
<feature type="domain" description="TonB-dependent receptor plug" evidence="15">
    <location>
        <begin position="51"/>
        <end position="156"/>
    </location>
</feature>
<proteinExistence type="inferred from homology"/>
<evidence type="ECO:0000256" key="2">
    <source>
        <dbReference type="ARBA" id="ARBA00022448"/>
    </source>
</evidence>
<keyword evidence="3 11" id="KW-1134">Transmembrane beta strand</keyword>
<evidence type="ECO:0000259" key="14">
    <source>
        <dbReference type="Pfam" id="PF00593"/>
    </source>
</evidence>
<keyword evidence="10 11" id="KW-0998">Cell outer membrane</keyword>
<keyword evidence="16" id="KW-0675">Receptor</keyword>
<reference evidence="16" key="1">
    <citation type="submission" date="2020-07" db="EMBL/GenBank/DDBJ databases">
        <authorList>
            <person name="Camacho E."/>
        </authorList>
    </citation>
    <scope>NUCLEOTIDE SEQUENCE</scope>
    <source>
        <strain evidence="16">MPO218</strain>
    </source>
</reference>
<evidence type="ECO:0000256" key="8">
    <source>
        <dbReference type="ARBA" id="ARBA00023077"/>
    </source>
</evidence>
<dbReference type="GO" id="GO:0009279">
    <property type="term" value="C:cell outer membrane"/>
    <property type="evidence" value="ECO:0007669"/>
    <property type="project" value="UniProtKB-SubCell"/>
</dbReference>
<keyword evidence="5 11" id="KW-0812">Transmembrane</keyword>
<comment type="subcellular location">
    <subcellularLocation>
        <location evidence="1 11">Cell outer membrane</location>
        <topology evidence="1 11">Multi-pass membrane protein</topology>
    </subcellularLocation>
</comment>
<evidence type="ECO:0000256" key="11">
    <source>
        <dbReference type="PROSITE-ProRule" id="PRU01360"/>
    </source>
</evidence>
<name>A0A975D1N1_9SPHN</name>
<reference evidence="16" key="2">
    <citation type="submission" date="2021-04" db="EMBL/GenBank/DDBJ databases">
        <title>Isolation and genomic analysis of the ibuprofen-degrading bacterium Sphingomonas strain MPO218.</title>
        <authorList>
            <person name="Aulestia M."/>
            <person name="Flores A."/>
            <person name="Mangas E.L."/>
            <person name="Perez-Pulido A.J."/>
            <person name="Santero E."/>
            <person name="Camacho E.M."/>
        </authorList>
    </citation>
    <scope>NUCLEOTIDE SEQUENCE</scope>
    <source>
        <strain evidence="16">MPO218</strain>
    </source>
</reference>
<keyword evidence="9 11" id="KW-0472">Membrane</keyword>
<evidence type="ECO:0000256" key="7">
    <source>
        <dbReference type="ARBA" id="ARBA00023065"/>
    </source>
</evidence>
<organism evidence="16 17">
    <name type="scientific">Rhizorhabdus wittichii</name>
    <dbReference type="NCBI Taxonomy" id="160791"/>
    <lineage>
        <taxon>Bacteria</taxon>
        <taxon>Pseudomonadati</taxon>
        <taxon>Pseudomonadota</taxon>
        <taxon>Alphaproteobacteria</taxon>
        <taxon>Sphingomonadales</taxon>
        <taxon>Sphingomonadaceae</taxon>
        <taxon>Rhizorhabdus</taxon>
    </lineage>
</organism>
<accession>A0A975D1N1</accession>
<dbReference type="GO" id="GO:0006826">
    <property type="term" value="P:iron ion transport"/>
    <property type="evidence" value="ECO:0007669"/>
    <property type="project" value="UniProtKB-KW"/>
</dbReference>
<dbReference type="InterPro" id="IPR036942">
    <property type="entry name" value="Beta-barrel_TonB_sf"/>
</dbReference>
<evidence type="ECO:0000256" key="12">
    <source>
        <dbReference type="RuleBase" id="RU003357"/>
    </source>
</evidence>
<keyword evidence="6" id="KW-0408">Iron</keyword>
<sequence>MTFRNRMLAGLLGTACLFAASAAVAQEAAAGADPAEGNDIVVTARQRSESLQQVPDSVTAFSARTIEEAGIRSIDDVTALMPNISLVDSQDAGTVAINIRGIGQVRNGEAPVALVIDGVQMTSTDMIKQALLDLDQIEVLKGPQGALYGRNAIGGAINITTKRPTNDLQGRVSVDYANGDDRRLSGTLSGALVPDRLLFRIAGDYRKFDGVFRNVTLDRKVDFVEDLNLRGRLIFTPTERLTIDLRGAYGDLKAGASWYIPLPDGQPNDSSVPIQNDFLGRSPRTVKDGSLKVDYEFDPFTLSSISAFNTTRIDLSEDLDWFPQSILGATQLRRYESFTQEFRLASPSTQRLRWTAGAYLLDARRRVDTVVLISPDPTASKLPPSAYIPLPAARATEDILTKAAYAQLNYSVTDTVELTGALRYDHDRREQTNRLVPGPKRKANFDEWQPKVSIKYSPTPDTMIYATAARGFRSGGFNPPNAVFPAIYKPEVADTLEIGSKNSLLDRRLTLNAAAFYMRYKDQQVFILNVADQGIVNVGKTDIYGFELEAQARPVRNLQLGASLGFIDTKIKDFDGTARFRGNRVPLTYRWSYTAFGQYRVPVGGDRGIVARVDYSGRSGNYWHIDNADRQDAVHLVNARLTFDAKRYSIALYATNLFKERYTEEFFAKEFSAGAADIRYPGQPRRYGVSATLNF</sequence>
<dbReference type="CDD" id="cd01347">
    <property type="entry name" value="ligand_gated_channel"/>
    <property type="match status" value="1"/>
</dbReference>
<dbReference type="Pfam" id="PF00593">
    <property type="entry name" value="TonB_dep_Rec_b-barrel"/>
    <property type="match status" value="1"/>
</dbReference>
<feature type="domain" description="TonB-dependent receptor-like beta-barrel" evidence="14">
    <location>
        <begin position="242"/>
        <end position="657"/>
    </location>
</feature>
<dbReference type="Proteomes" id="UP000664914">
    <property type="component" value="Chromosome"/>
</dbReference>
<comment type="similarity">
    <text evidence="11 12">Belongs to the TonB-dependent receptor family.</text>
</comment>
<dbReference type="AlphaFoldDB" id="A0A975D1N1"/>
<evidence type="ECO:0000256" key="3">
    <source>
        <dbReference type="ARBA" id="ARBA00022452"/>
    </source>
</evidence>
<dbReference type="PANTHER" id="PTHR32552">
    <property type="entry name" value="FERRICHROME IRON RECEPTOR-RELATED"/>
    <property type="match status" value="1"/>
</dbReference>
<evidence type="ECO:0000256" key="9">
    <source>
        <dbReference type="ARBA" id="ARBA00023136"/>
    </source>
</evidence>
<evidence type="ECO:0000256" key="5">
    <source>
        <dbReference type="ARBA" id="ARBA00022692"/>
    </source>
</evidence>
<dbReference type="InterPro" id="IPR012910">
    <property type="entry name" value="Plug_dom"/>
</dbReference>
<evidence type="ECO:0000256" key="4">
    <source>
        <dbReference type="ARBA" id="ARBA00022496"/>
    </source>
</evidence>
<dbReference type="Gene3D" id="2.40.170.20">
    <property type="entry name" value="TonB-dependent receptor, beta-barrel domain"/>
    <property type="match status" value="1"/>
</dbReference>
<evidence type="ECO:0000256" key="10">
    <source>
        <dbReference type="ARBA" id="ARBA00023237"/>
    </source>
</evidence>
<dbReference type="RefSeq" id="WP_011953075.1">
    <property type="nucleotide sequence ID" value="NZ_CP059319.1"/>
</dbReference>
<dbReference type="PROSITE" id="PS52016">
    <property type="entry name" value="TONB_DEPENDENT_REC_3"/>
    <property type="match status" value="1"/>
</dbReference>
<dbReference type="OMA" id="WHIDNAD"/>
<dbReference type="EMBL" id="CP059319">
    <property type="protein sequence ID" value="QTH20993.1"/>
    <property type="molecule type" value="Genomic_DNA"/>
</dbReference>
<dbReference type="Pfam" id="PF07715">
    <property type="entry name" value="Plug"/>
    <property type="match status" value="1"/>
</dbReference>
<keyword evidence="7" id="KW-0406">Ion transport</keyword>
<evidence type="ECO:0000256" key="1">
    <source>
        <dbReference type="ARBA" id="ARBA00004571"/>
    </source>
</evidence>
<evidence type="ECO:0000256" key="13">
    <source>
        <dbReference type="SAM" id="SignalP"/>
    </source>
</evidence>
<evidence type="ECO:0000256" key="6">
    <source>
        <dbReference type="ARBA" id="ARBA00023004"/>
    </source>
</evidence>
<keyword evidence="4" id="KW-0410">Iron transport</keyword>
<feature type="chain" id="PRO_5036733860" evidence="13">
    <location>
        <begin position="26"/>
        <end position="695"/>
    </location>
</feature>
<dbReference type="PANTHER" id="PTHR32552:SF81">
    <property type="entry name" value="TONB-DEPENDENT OUTER MEMBRANE RECEPTOR"/>
    <property type="match status" value="1"/>
</dbReference>
<evidence type="ECO:0000259" key="15">
    <source>
        <dbReference type="Pfam" id="PF07715"/>
    </source>
</evidence>
<gene>
    <name evidence="16" type="ORF">HRJ34_22155</name>
</gene>
<evidence type="ECO:0000313" key="16">
    <source>
        <dbReference type="EMBL" id="QTH20993.1"/>
    </source>
</evidence>
<keyword evidence="8 12" id="KW-0798">TonB box</keyword>
<protein>
    <submittedName>
        <fullName evidence="16">TonB-dependent receptor</fullName>
    </submittedName>
</protein>
<dbReference type="SUPFAM" id="SSF56935">
    <property type="entry name" value="Porins"/>
    <property type="match status" value="1"/>
</dbReference>